<keyword evidence="2" id="KW-0378">Hydrolase</keyword>
<dbReference type="InterPro" id="IPR036412">
    <property type="entry name" value="HAD-like_sf"/>
</dbReference>
<dbReference type="InterPro" id="IPR006357">
    <property type="entry name" value="HAD-SF_hydro_IIA"/>
</dbReference>
<organism evidence="2 5">
    <name type="scientific">Variovorax beijingensis</name>
    <dbReference type="NCBI Taxonomy" id="2496117"/>
    <lineage>
        <taxon>Bacteria</taxon>
        <taxon>Pseudomonadati</taxon>
        <taxon>Pseudomonadota</taxon>
        <taxon>Betaproteobacteria</taxon>
        <taxon>Burkholderiales</taxon>
        <taxon>Comamonadaceae</taxon>
        <taxon>Variovorax</taxon>
    </lineage>
</organism>
<evidence type="ECO:0000256" key="1">
    <source>
        <dbReference type="SAM" id="MobiDB-lite"/>
    </source>
</evidence>
<sequence>MFNTIRRHGRDAVGRYRRSMSTKSKTATGNGSSNGTAANGEWPAQVRHLLVDLDGTLVRQQEAIDGAAALLAQFQDRYAIVSNNSTHTAQGLAKRLRRLGLRVPPERIVLAGELAVRQLAQQHPGARVLLIGSPALQRFAHAEGCDLVQEDADFVLLALDMHFSHARLAIAANELLRGARLIATNADATHPGPQGRVVPETGALLAAVIAASGRQPWRVIGKPAPLLFEEGLRRLGAEPGSTVVVGDNPLTDAEGAARLGMACLLVGQAPGAVAPTVAGLFRPSAAAREETPQYRLSESTSKVWRSVRTEVS</sequence>
<keyword evidence="4" id="KW-1185">Reference proteome</keyword>
<dbReference type="PANTHER" id="PTHR19288:SF46">
    <property type="entry name" value="HALOACID DEHALOGENASE-LIKE HYDROLASE DOMAIN-CONTAINING PROTEIN 2"/>
    <property type="match status" value="1"/>
</dbReference>
<dbReference type="Proteomes" id="UP000271590">
    <property type="component" value="Unassembled WGS sequence"/>
</dbReference>
<evidence type="ECO:0000313" key="4">
    <source>
        <dbReference type="Proteomes" id="UP000271137"/>
    </source>
</evidence>
<accession>A0A3P3EU07</accession>
<dbReference type="EMBL" id="RQXU01000004">
    <property type="protein sequence ID" value="RRH89771.1"/>
    <property type="molecule type" value="Genomic_DNA"/>
</dbReference>
<dbReference type="EMBL" id="RXFQ01000003">
    <property type="protein sequence ID" value="RSZ41565.1"/>
    <property type="molecule type" value="Genomic_DNA"/>
</dbReference>
<feature type="compositionally biased region" description="Basic residues" evidence="1">
    <location>
        <begin position="1"/>
        <end position="20"/>
    </location>
</feature>
<evidence type="ECO:0000313" key="5">
    <source>
        <dbReference type="Proteomes" id="UP000271590"/>
    </source>
</evidence>
<dbReference type="GO" id="GO:0016791">
    <property type="term" value="F:phosphatase activity"/>
    <property type="evidence" value="ECO:0007669"/>
    <property type="project" value="TreeGrafter"/>
</dbReference>
<dbReference type="InterPro" id="IPR023214">
    <property type="entry name" value="HAD_sf"/>
</dbReference>
<reference evidence="3 4" key="2">
    <citation type="submission" date="2018-12" db="EMBL/GenBank/DDBJ databases">
        <title>The genome sequences of strain 502.</title>
        <authorList>
            <person name="Gao J."/>
            <person name="Sun J."/>
        </authorList>
    </citation>
    <scope>NUCLEOTIDE SEQUENCE [LARGE SCALE GENOMIC DNA]</scope>
    <source>
        <strain evidence="3 4">502</strain>
    </source>
</reference>
<dbReference type="PANTHER" id="PTHR19288">
    <property type="entry name" value="4-NITROPHENYLPHOSPHATASE-RELATED"/>
    <property type="match status" value="1"/>
</dbReference>
<gene>
    <name evidence="2" type="ORF">EH244_09290</name>
    <name evidence="3" type="ORF">EJO66_06505</name>
</gene>
<dbReference type="SUPFAM" id="SSF56784">
    <property type="entry name" value="HAD-like"/>
    <property type="match status" value="1"/>
</dbReference>
<proteinExistence type="predicted"/>
<reference evidence="2 5" key="1">
    <citation type="submission" date="2018-11" db="EMBL/GenBank/DDBJ databases">
        <title>The genome of Variovorax sp T529.</title>
        <authorList>
            <person name="Gao J."/>
        </authorList>
    </citation>
    <scope>NUCLEOTIDE SEQUENCE [LARGE SCALE GENOMIC DNA]</scope>
    <source>
        <strain evidence="2 5">T529</strain>
    </source>
</reference>
<feature type="compositionally biased region" description="Low complexity" evidence="1">
    <location>
        <begin position="24"/>
        <end position="39"/>
    </location>
</feature>
<comment type="caution">
    <text evidence="2">The sequence shown here is derived from an EMBL/GenBank/DDBJ whole genome shotgun (WGS) entry which is preliminary data.</text>
</comment>
<dbReference type="NCBIfam" id="TIGR01460">
    <property type="entry name" value="HAD-SF-IIA"/>
    <property type="match status" value="1"/>
</dbReference>
<name>A0A3P3EU07_9BURK</name>
<dbReference type="AlphaFoldDB" id="A0A3P3EU07"/>
<dbReference type="Pfam" id="PF13242">
    <property type="entry name" value="Hydrolase_like"/>
    <property type="match status" value="1"/>
</dbReference>
<dbReference type="Gene3D" id="3.40.50.1000">
    <property type="entry name" value="HAD superfamily/HAD-like"/>
    <property type="match status" value="2"/>
</dbReference>
<evidence type="ECO:0000313" key="2">
    <source>
        <dbReference type="EMBL" id="RRH89771.1"/>
    </source>
</evidence>
<dbReference type="Proteomes" id="UP000271137">
    <property type="component" value="Unassembled WGS sequence"/>
</dbReference>
<evidence type="ECO:0000313" key="3">
    <source>
        <dbReference type="EMBL" id="RSZ41565.1"/>
    </source>
</evidence>
<feature type="region of interest" description="Disordered" evidence="1">
    <location>
        <begin position="1"/>
        <end position="39"/>
    </location>
</feature>
<protein>
    <submittedName>
        <fullName evidence="2">HAD-IIA family hydrolase</fullName>
    </submittedName>
</protein>
<dbReference type="Pfam" id="PF13344">
    <property type="entry name" value="Hydrolase_6"/>
    <property type="match status" value="1"/>
</dbReference>
<dbReference type="GO" id="GO:0005737">
    <property type="term" value="C:cytoplasm"/>
    <property type="evidence" value="ECO:0007669"/>
    <property type="project" value="TreeGrafter"/>
</dbReference>